<sequence>MPSISLDEIIPPQPSTQRNFTTHLSYDSTTNAIAYPCGKSAFIRCLDSEVKDTPAVIQFTGHGSSVVTTVKFSPIKGSQYLCSGDESGKVIVWGWSFDKESKSVEVNIKSEFQVLAGPISDISWDFEGRRLCVVGEGRDNFGVFISWDSGNSLGEISGHSQRVNACHLKQSRPMRSMTVGDDGSVVFYQGPPFKFTASDRVHHKQGSFIRDVEFSPGSGEFVVTVGSDRNISCFDGKTGEFMKYIKDDQEPILGGIFALSWLDSQKFATVGADAAIRVWDMATSKCVQKWTLDKEQLGNQQVGVVATGDGKIISLSLDGTLNFYELGNNEILKTICGHNKGITALTVNPLISGSYDGKIVKWSNPVSASSMHQDHSNLIVSLDNNKPQEYSSISWDDTLKVNGVSKHKFESQPKIASVNDDGFTAVITNDDDLLILESFTGEVINSIRLKSPGSAVSLSQNYVAVGLEEANIVQVFKLSDLDVNFELNTPLRAKPSYISISPSEKYIAAGDVMGKILLYDLQSRDVKTSRWAFHTSKINAISWKPVDKDTNKDESEEDLVATGSLDTNIFIYSVKRPMKIIKTLNAHKDGVNNLLWETPDTLVSAGADACIKRWRVDLE</sequence>
<name>J8LJZ3_SACAR</name>
<organism evidence="5 6">
    <name type="scientific">Saccharomyces arboricola (strain H-6 / AS 2.3317 / CBS 10644)</name>
    <name type="common">Yeast</name>
    <dbReference type="NCBI Taxonomy" id="1160507"/>
    <lineage>
        <taxon>Eukaryota</taxon>
        <taxon>Fungi</taxon>
        <taxon>Dikarya</taxon>
        <taxon>Ascomycota</taxon>
        <taxon>Saccharomycotina</taxon>
        <taxon>Saccharomycetes</taxon>
        <taxon>Saccharomycetales</taxon>
        <taxon>Saccharomycetaceae</taxon>
        <taxon>Saccharomyces</taxon>
    </lineage>
</organism>
<dbReference type="GO" id="GO:0030864">
    <property type="term" value="C:cortical actin cytoskeleton"/>
    <property type="evidence" value="ECO:0007669"/>
    <property type="project" value="TreeGrafter"/>
</dbReference>
<evidence type="ECO:0000256" key="3">
    <source>
        <dbReference type="ARBA" id="ARBA00038366"/>
    </source>
</evidence>
<comment type="similarity">
    <text evidence="3">Belongs to the WD repeat AIP1 family.</text>
</comment>
<accession>J8LJZ3</accession>
<dbReference type="SUPFAM" id="SSF50978">
    <property type="entry name" value="WD40 repeat-like"/>
    <property type="match status" value="2"/>
</dbReference>
<dbReference type="InterPro" id="IPR015943">
    <property type="entry name" value="WD40/YVTN_repeat-like_dom_sf"/>
</dbReference>
<proteinExistence type="inferred from homology"/>
<dbReference type="OrthoDB" id="2306at2759"/>
<gene>
    <name evidence="5" type="ORF">SU7_2550</name>
</gene>
<dbReference type="Pfam" id="PF00400">
    <property type="entry name" value="WD40"/>
    <property type="match status" value="3"/>
</dbReference>
<dbReference type="GO" id="GO:0051015">
    <property type="term" value="F:actin filament binding"/>
    <property type="evidence" value="ECO:0007669"/>
    <property type="project" value="TreeGrafter"/>
</dbReference>
<feature type="repeat" description="WD" evidence="4">
    <location>
        <begin position="584"/>
        <end position="619"/>
    </location>
</feature>
<dbReference type="PROSITE" id="PS50294">
    <property type="entry name" value="WD_REPEATS_REGION"/>
    <property type="match status" value="1"/>
</dbReference>
<dbReference type="FunFam" id="2.130.10.10:FF:000102">
    <property type="entry name" value="Actin-interacting protein 1"/>
    <property type="match status" value="1"/>
</dbReference>
<evidence type="ECO:0000313" key="5">
    <source>
        <dbReference type="EMBL" id="EJS42382.1"/>
    </source>
</evidence>
<evidence type="ECO:0000256" key="2">
    <source>
        <dbReference type="ARBA" id="ARBA00022737"/>
    </source>
</evidence>
<dbReference type="EMBL" id="ALIE01000151">
    <property type="protein sequence ID" value="EJS42382.1"/>
    <property type="molecule type" value="Genomic_DNA"/>
</dbReference>
<keyword evidence="2" id="KW-0677">Repeat</keyword>
<dbReference type="PANTHER" id="PTHR19856">
    <property type="entry name" value="WD-REPEATCONTAINING PROTEIN WDR1"/>
    <property type="match status" value="1"/>
</dbReference>
<dbReference type="GO" id="GO:0030042">
    <property type="term" value="P:actin filament depolymerization"/>
    <property type="evidence" value="ECO:0007669"/>
    <property type="project" value="TreeGrafter"/>
</dbReference>
<dbReference type="InterPro" id="IPR001680">
    <property type="entry name" value="WD40_rpt"/>
</dbReference>
<evidence type="ECO:0000313" key="6">
    <source>
        <dbReference type="Proteomes" id="UP000006968"/>
    </source>
</evidence>
<dbReference type="Proteomes" id="UP000006968">
    <property type="component" value="Chromosome XIII"/>
</dbReference>
<keyword evidence="1 4" id="KW-0853">WD repeat</keyword>
<keyword evidence="6" id="KW-1185">Reference proteome</keyword>
<feature type="repeat" description="WD" evidence="4">
    <location>
        <begin position="263"/>
        <end position="289"/>
    </location>
</feature>
<reference evidence="5 6" key="1">
    <citation type="journal article" date="2013" name="BMC Genomics">
        <title>High quality de novo sequencing and assembly of the Saccharomyces arboricolus genome.</title>
        <authorList>
            <person name="Liti G."/>
            <person name="Nguyen Ba A.N."/>
            <person name="Blythe M."/>
            <person name="Mueller C.A."/>
            <person name="Bergstroem A."/>
            <person name="Cubillos F.A."/>
            <person name="Dafhnis-Calas F."/>
            <person name="Khoshraftar S."/>
            <person name="Malla S."/>
            <person name="Mehta N."/>
            <person name="Siow C.C."/>
            <person name="Warringer J."/>
            <person name="Moses A.M."/>
            <person name="Louis E.J."/>
            <person name="Nieduszynski C.A."/>
        </authorList>
    </citation>
    <scope>NUCLEOTIDE SEQUENCE [LARGE SCALE GENOMIC DNA]</scope>
    <source>
        <strain evidence="6">H-6 / AS 2.3317 / CBS 10644</strain>
    </source>
</reference>
<evidence type="ECO:0000256" key="4">
    <source>
        <dbReference type="PROSITE-ProRule" id="PRU00221"/>
    </source>
</evidence>
<evidence type="ECO:0000256" key="1">
    <source>
        <dbReference type="ARBA" id="ARBA00022574"/>
    </source>
</evidence>
<dbReference type="Gene3D" id="2.130.10.10">
    <property type="entry name" value="YVTN repeat-like/Quinoprotein amine dehydrogenase"/>
    <property type="match status" value="2"/>
</dbReference>
<dbReference type="InterPro" id="IPR036322">
    <property type="entry name" value="WD40_repeat_dom_sf"/>
</dbReference>
<dbReference type="AlphaFoldDB" id="J8LJZ3"/>
<dbReference type="FunFam" id="2.130.10.10:FF:000167">
    <property type="entry name" value="Actin-interacting protein 1"/>
    <property type="match status" value="1"/>
</dbReference>
<dbReference type="PANTHER" id="PTHR19856:SF0">
    <property type="entry name" value="WD REPEAT-CONTAINING PROTEIN 1"/>
    <property type="match status" value="1"/>
</dbReference>
<dbReference type="HOGENOM" id="CLU_015246_1_0_1"/>
<protein>
    <submittedName>
        <fullName evidence="5">Aip1p</fullName>
    </submittedName>
</protein>
<dbReference type="SMART" id="SM00320">
    <property type="entry name" value="WD40"/>
    <property type="match status" value="9"/>
</dbReference>
<comment type="caution">
    <text evidence="5">The sequence shown here is derived from an EMBL/GenBank/DDBJ whole genome shotgun (WGS) entry which is preliminary data.</text>
</comment>
<dbReference type="PROSITE" id="PS50082">
    <property type="entry name" value="WD_REPEATS_2"/>
    <property type="match status" value="2"/>
</dbReference>